<feature type="transmembrane region" description="Helical" evidence="1">
    <location>
        <begin position="6"/>
        <end position="24"/>
    </location>
</feature>
<dbReference type="EMBL" id="AP009152">
    <property type="protein sequence ID" value="BAG28469.1"/>
    <property type="molecule type" value="Genomic_DNA"/>
</dbReference>
<dbReference type="AlphaFoldDB" id="B2GK70"/>
<dbReference type="RefSeq" id="WP_012397196.1">
    <property type="nucleotide sequence ID" value="NC_010617.1"/>
</dbReference>
<evidence type="ECO:0000313" key="3">
    <source>
        <dbReference type="Proteomes" id="UP000008838"/>
    </source>
</evidence>
<gene>
    <name evidence="2" type="ordered locus">KRH_01220</name>
</gene>
<keyword evidence="1" id="KW-0472">Membrane</keyword>
<sequence length="103" mass="11352">MVWLIVMALGGALYFWAAVELNAANKGVRLPMLVGRAQKTPGRTHVLRFLGVFLIVFSALMLFDSIGYWNVALIVLFMTPAMLCGVLHNRKVARDTRSSGQTA</sequence>
<evidence type="ECO:0000256" key="1">
    <source>
        <dbReference type="SAM" id="Phobius"/>
    </source>
</evidence>
<feature type="transmembrane region" description="Helical" evidence="1">
    <location>
        <begin position="45"/>
        <end position="63"/>
    </location>
</feature>
<dbReference type="HOGENOM" id="CLU_2260043_0_0_11"/>
<accession>B2GK70</accession>
<keyword evidence="3" id="KW-1185">Reference proteome</keyword>
<proteinExistence type="predicted"/>
<dbReference type="Proteomes" id="UP000008838">
    <property type="component" value="Chromosome"/>
</dbReference>
<organism evidence="2 3">
    <name type="scientific">Kocuria rhizophila (strain ATCC 9341 / DSM 348 / NBRC 103217 / DC2201)</name>
    <dbReference type="NCBI Taxonomy" id="378753"/>
    <lineage>
        <taxon>Bacteria</taxon>
        <taxon>Bacillati</taxon>
        <taxon>Actinomycetota</taxon>
        <taxon>Actinomycetes</taxon>
        <taxon>Micrococcales</taxon>
        <taxon>Micrococcaceae</taxon>
        <taxon>Kocuria</taxon>
    </lineage>
</organism>
<name>B2GK70_KOCRD</name>
<feature type="transmembrane region" description="Helical" evidence="1">
    <location>
        <begin position="69"/>
        <end position="87"/>
    </location>
</feature>
<protein>
    <submittedName>
        <fullName evidence="2">Hypothetical membrane protein</fullName>
    </submittedName>
</protein>
<reference evidence="2 3" key="1">
    <citation type="journal article" date="2008" name="J. Bacteriol.">
        <title>Complete genome sequence of the soil actinomycete Kocuria rhizophila.</title>
        <authorList>
            <person name="Takarada H."/>
            <person name="Sekine M."/>
            <person name="Kosugi H."/>
            <person name="Matsuo Y."/>
            <person name="Fujisawa T."/>
            <person name="Omata S."/>
            <person name="Kishi E."/>
            <person name="Shimizu A."/>
            <person name="Tsukatani N."/>
            <person name="Tanikawa S."/>
            <person name="Fujita N."/>
            <person name="Harayama S."/>
        </authorList>
    </citation>
    <scope>NUCLEOTIDE SEQUENCE [LARGE SCALE GENOMIC DNA]</scope>
    <source>
        <strain evidence="3">ATCC 9341 / DSM 348 / NBRC 103217 / DC2201</strain>
    </source>
</reference>
<keyword evidence="1" id="KW-0812">Transmembrane</keyword>
<dbReference type="KEGG" id="krh:KRH_01220"/>
<evidence type="ECO:0000313" key="2">
    <source>
        <dbReference type="EMBL" id="BAG28469.1"/>
    </source>
</evidence>
<dbReference type="eggNOG" id="ENOG5032A60">
    <property type="taxonomic scope" value="Bacteria"/>
</dbReference>
<keyword evidence="1" id="KW-1133">Transmembrane helix</keyword>